<dbReference type="CDD" id="cd00202">
    <property type="entry name" value="ZnF_GATA"/>
    <property type="match status" value="1"/>
</dbReference>
<dbReference type="SUPFAM" id="SSF55785">
    <property type="entry name" value="PYP-like sensor domain (PAS domain)"/>
    <property type="match status" value="1"/>
</dbReference>
<evidence type="ECO:0000256" key="4">
    <source>
        <dbReference type="PROSITE-ProRule" id="PRU00094"/>
    </source>
</evidence>
<keyword evidence="2 4" id="KW-0863">Zinc-finger</keyword>
<feature type="compositionally biased region" description="Polar residues" evidence="5">
    <location>
        <begin position="324"/>
        <end position="340"/>
    </location>
</feature>
<evidence type="ECO:0000259" key="6">
    <source>
        <dbReference type="PROSITE" id="PS50112"/>
    </source>
</evidence>
<dbReference type="SUPFAM" id="SSF57716">
    <property type="entry name" value="Glucocorticoid receptor-like (DNA-binding domain)"/>
    <property type="match status" value="1"/>
</dbReference>
<dbReference type="InterPro" id="IPR000679">
    <property type="entry name" value="Znf_GATA"/>
</dbReference>
<dbReference type="OrthoDB" id="2162994at2759"/>
<comment type="caution">
    <text evidence="8">The sequence shown here is derived from an EMBL/GenBank/DDBJ whole genome shotgun (WGS) entry which is preliminary data.</text>
</comment>
<dbReference type="OMA" id="HTDTIEM"/>
<feature type="compositionally biased region" description="Low complexity" evidence="5">
    <location>
        <begin position="246"/>
        <end position="266"/>
    </location>
</feature>
<dbReference type="InterPro" id="IPR052138">
    <property type="entry name" value="GATA_ZnFinger_Domain"/>
</dbReference>
<keyword evidence="1" id="KW-0479">Metal-binding</keyword>
<dbReference type="NCBIfam" id="TIGR00229">
    <property type="entry name" value="sensory_box"/>
    <property type="match status" value="1"/>
</dbReference>
<dbReference type="PANTHER" id="PTHR47255">
    <property type="entry name" value="GATA TRANSCRIPTION FACTOR 22-RELATED"/>
    <property type="match status" value="1"/>
</dbReference>
<evidence type="ECO:0000256" key="1">
    <source>
        <dbReference type="ARBA" id="ARBA00022723"/>
    </source>
</evidence>
<dbReference type="InterPro" id="IPR013655">
    <property type="entry name" value="PAS_fold_3"/>
</dbReference>
<dbReference type="HOGENOM" id="CLU_024414_1_1_1"/>
<sequence length="433" mass="46772">MLKVFNNLMDDFNPNTPEYQRLLMDRKILSEGYPAAAAAANLGSSRSVVGVGGSGNAIVSSSTSVVPSGSNAVATTSGSSAPTNMTEFTKRKNWSQRIIEELKDFLHVISPTGKLMYCSPSSTELVGYTPEELVNRTITDFIHVDDVDMFLRDFGLAIQNKTSFTLYYRFRKKDDKYIILEVNGHPYFGENNTTGNCKCFFSMGRTYPSKTTAMLDSFLELKVENENLRRQLRELIGPSETPAEASGSGSVSTVNTTTSTTGGSTSIPEGRSVENLLHDTSNPLELLTGLRYQEGERARGISTGSNNPTLLNVSLMDVDMASSLATPSSRDDNLLSTQISEPAPQPSSTTTTSPSKPRKKKKPKVEEEEYVCTDCGTVESPEWRKGPQGPKTLCNACGLRWAKKAKRQASSGGNGGSSTQPPPPPGIDTGGGE</sequence>
<proteinExistence type="predicted"/>
<evidence type="ECO:0000313" key="9">
    <source>
        <dbReference type="Proteomes" id="UP000022910"/>
    </source>
</evidence>
<evidence type="ECO:0000259" key="7">
    <source>
        <dbReference type="PROSITE" id="PS50114"/>
    </source>
</evidence>
<dbReference type="CDD" id="cd00130">
    <property type="entry name" value="PAS"/>
    <property type="match status" value="1"/>
</dbReference>
<dbReference type="Gene3D" id="3.30.50.10">
    <property type="entry name" value="Erythroid Transcription Factor GATA-1, subunit A"/>
    <property type="match status" value="1"/>
</dbReference>
<dbReference type="PROSITE" id="PS50112">
    <property type="entry name" value="PAS"/>
    <property type="match status" value="1"/>
</dbReference>
<dbReference type="Pfam" id="PF00320">
    <property type="entry name" value="GATA"/>
    <property type="match status" value="1"/>
</dbReference>
<dbReference type="GO" id="GO:0008270">
    <property type="term" value="F:zinc ion binding"/>
    <property type="evidence" value="ECO:0007669"/>
    <property type="project" value="UniProtKB-KW"/>
</dbReference>
<name>A0A015JJ47_RHIIW</name>
<evidence type="ECO:0000256" key="5">
    <source>
        <dbReference type="SAM" id="MobiDB-lite"/>
    </source>
</evidence>
<dbReference type="EMBL" id="JEMT01017978">
    <property type="protein sequence ID" value="EXX67145.1"/>
    <property type="molecule type" value="Genomic_DNA"/>
</dbReference>
<dbReference type="GO" id="GO:0006355">
    <property type="term" value="P:regulation of DNA-templated transcription"/>
    <property type="evidence" value="ECO:0007669"/>
    <property type="project" value="InterPro"/>
</dbReference>
<dbReference type="SMR" id="A0A015JJ47"/>
<accession>A0A015JJ47</accession>
<dbReference type="Pfam" id="PF08447">
    <property type="entry name" value="PAS_3"/>
    <property type="match status" value="1"/>
</dbReference>
<dbReference type="GO" id="GO:0043565">
    <property type="term" value="F:sequence-specific DNA binding"/>
    <property type="evidence" value="ECO:0007669"/>
    <property type="project" value="InterPro"/>
</dbReference>
<keyword evidence="9" id="KW-1185">Reference proteome</keyword>
<feature type="region of interest" description="Disordered" evidence="5">
    <location>
        <begin position="238"/>
        <end position="280"/>
    </location>
</feature>
<dbReference type="InterPro" id="IPR035965">
    <property type="entry name" value="PAS-like_dom_sf"/>
</dbReference>
<organism evidence="8 9">
    <name type="scientific">Rhizophagus irregularis (strain DAOM 197198w)</name>
    <name type="common">Glomus intraradices</name>
    <dbReference type="NCBI Taxonomy" id="1432141"/>
    <lineage>
        <taxon>Eukaryota</taxon>
        <taxon>Fungi</taxon>
        <taxon>Fungi incertae sedis</taxon>
        <taxon>Mucoromycota</taxon>
        <taxon>Glomeromycotina</taxon>
        <taxon>Glomeromycetes</taxon>
        <taxon>Glomerales</taxon>
        <taxon>Glomeraceae</taxon>
        <taxon>Rhizophagus</taxon>
    </lineage>
</organism>
<dbReference type="InterPro" id="IPR000014">
    <property type="entry name" value="PAS"/>
</dbReference>
<evidence type="ECO:0000313" key="8">
    <source>
        <dbReference type="EMBL" id="EXX67145.1"/>
    </source>
</evidence>
<protein>
    <submittedName>
        <fullName evidence="8">Gat2p</fullName>
    </submittedName>
</protein>
<feature type="domain" description="PAS" evidence="6">
    <location>
        <begin position="91"/>
        <end position="161"/>
    </location>
</feature>
<feature type="domain" description="GATA-type" evidence="7">
    <location>
        <begin position="366"/>
        <end position="399"/>
    </location>
</feature>
<dbReference type="Gene3D" id="3.30.450.20">
    <property type="entry name" value="PAS domain"/>
    <property type="match status" value="1"/>
</dbReference>
<feature type="compositionally biased region" description="Low complexity" evidence="5">
    <location>
        <begin position="346"/>
        <end position="355"/>
    </location>
</feature>
<dbReference type="PROSITE" id="PS50114">
    <property type="entry name" value="GATA_ZN_FINGER_2"/>
    <property type="match status" value="1"/>
</dbReference>
<dbReference type="SMART" id="SM00401">
    <property type="entry name" value="ZnF_GATA"/>
    <property type="match status" value="1"/>
</dbReference>
<dbReference type="Proteomes" id="UP000022910">
    <property type="component" value="Unassembled WGS sequence"/>
</dbReference>
<evidence type="ECO:0000256" key="3">
    <source>
        <dbReference type="ARBA" id="ARBA00022833"/>
    </source>
</evidence>
<dbReference type="PROSITE" id="PS00344">
    <property type="entry name" value="GATA_ZN_FINGER_1"/>
    <property type="match status" value="1"/>
</dbReference>
<dbReference type="PANTHER" id="PTHR47255:SF4">
    <property type="entry name" value="GATA ZINC FINGER DOMAIN-CONTAINING PROTEIN 12"/>
    <property type="match status" value="1"/>
</dbReference>
<reference evidence="8 9" key="1">
    <citation type="submission" date="2014-02" db="EMBL/GenBank/DDBJ databases">
        <title>Single nucleus genome sequencing reveals high similarity among nuclei of an endomycorrhizal fungus.</title>
        <authorList>
            <person name="Lin K."/>
            <person name="Geurts R."/>
            <person name="Zhang Z."/>
            <person name="Limpens E."/>
            <person name="Saunders D.G."/>
            <person name="Mu D."/>
            <person name="Pang E."/>
            <person name="Cao H."/>
            <person name="Cha H."/>
            <person name="Lin T."/>
            <person name="Zhou Q."/>
            <person name="Shang Y."/>
            <person name="Li Y."/>
            <person name="Ivanov S."/>
            <person name="Sharma T."/>
            <person name="Velzen R.V."/>
            <person name="Ruijter N.D."/>
            <person name="Aanen D.K."/>
            <person name="Win J."/>
            <person name="Kamoun S."/>
            <person name="Bisseling T."/>
            <person name="Huang S."/>
        </authorList>
    </citation>
    <scope>NUCLEOTIDE SEQUENCE [LARGE SCALE GENOMIC DNA]</scope>
    <source>
        <strain evidence="9">DAOM197198w</strain>
    </source>
</reference>
<gene>
    <name evidence="8" type="ORF">RirG_117110</name>
</gene>
<dbReference type="SMART" id="SM00091">
    <property type="entry name" value="PAS"/>
    <property type="match status" value="1"/>
</dbReference>
<dbReference type="InterPro" id="IPR013088">
    <property type="entry name" value="Znf_NHR/GATA"/>
</dbReference>
<dbReference type="STRING" id="1432141.A0A015JJ47"/>
<keyword evidence="3" id="KW-0862">Zinc</keyword>
<evidence type="ECO:0000256" key="2">
    <source>
        <dbReference type="ARBA" id="ARBA00022771"/>
    </source>
</evidence>
<dbReference type="AlphaFoldDB" id="A0A015JJ47"/>
<feature type="region of interest" description="Disordered" evidence="5">
    <location>
        <begin position="324"/>
        <end position="433"/>
    </location>
</feature>